<dbReference type="EMBL" id="KQ085900">
    <property type="protein sequence ID" value="KLO17871.1"/>
    <property type="molecule type" value="Genomic_DNA"/>
</dbReference>
<gene>
    <name evidence="1" type="ORF">SCHPADRAFT_145654</name>
</gene>
<reference evidence="1 2" key="1">
    <citation type="submission" date="2015-04" db="EMBL/GenBank/DDBJ databases">
        <title>Complete genome sequence of Schizopora paradoxa KUC8140, a cosmopolitan wood degrader in East Asia.</title>
        <authorList>
            <consortium name="DOE Joint Genome Institute"/>
            <person name="Min B."/>
            <person name="Park H."/>
            <person name="Jang Y."/>
            <person name="Kim J.-J."/>
            <person name="Kim K.H."/>
            <person name="Pangilinan J."/>
            <person name="Lipzen A."/>
            <person name="Riley R."/>
            <person name="Grigoriev I.V."/>
            <person name="Spatafora J.W."/>
            <person name="Choi I.-G."/>
        </authorList>
    </citation>
    <scope>NUCLEOTIDE SEQUENCE [LARGE SCALE GENOMIC DNA]</scope>
    <source>
        <strain evidence="1 2">KUC8140</strain>
    </source>
</reference>
<protein>
    <submittedName>
        <fullName evidence="1">Uncharacterized protein</fullName>
    </submittedName>
</protein>
<dbReference type="InParanoid" id="A0A0H2SL93"/>
<sequence>MDTQREAEETIETPHIPSTNGPHVLEILMEYLRELYFASLKEAHSSRWPDDLRNQPGIQKFFAREDEYCIPSFTKDLRFALSTLQVANTLDRRAHAVSRCALGIMSALNFGRDIYYPSQTNPYVGDFRLLGEYTHMLRVHDYNREYNKDEELKEGRLKFTSVLAPKVTSLRVLQLNFESDHSVKQTLEDLLGCALALEELCLTFETRRGIFDMVEDLFGSAQDDLPECAALRIIRLEHFAIRDILTMDRGLPLELSSLHRFKSLEWVHLYDPFRYENHKNEMEKAAFNYCLRKLTWGRAKGTTAFTFDSVWLRDVEICGTMPTLYHQLLSAAPHITLEASYRGAQVAVPVLAGVWSSSRTMTILTNAFPTPDFLVLLPPSLDLLAIKFKAYCCRAGPSFLDRRLCKFVESNGVKNISLYMGIFPDQVYAQSRLRTPQYMEYQDAGFTNCDKLFEKTRASCVARGCNFTLESIFCVKE</sequence>
<dbReference type="AlphaFoldDB" id="A0A0H2SL93"/>
<proteinExistence type="predicted"/>
<dbReference type="Proteomes" id="UP000053477">
    <property type="component" value="Unassembled WGS sequence"/>
</dbReference>
<keyword evidence="2" id="KW-1185">Reference proteome</keyword>
<evidence type="ECO:0000313" key="1">
    <source>
        <dbReference type="EMBL" id="KLO17871.1"/>
    </source>
</evidence>
<accession>A0A0H2SL93</accession>
<organism evidence="1 2">
    <name type="scientific">Schizopora paradoxa</name>
    <dbReference type="NCBI Taxonomy" id="27342"/>
    <lineage>
        <taxon>Eukaryota</taxon>
        <taxon>Fungi</taxon>
        <taxon>Dikarya</taxon>
        <taxon>Basidiomycota</taxon>
        <taxon>Agaricomycotina</taxon>
        <taxon>Agaricomycetes</taxon>
        <taxon>Hymenochaetales</taxon>
        <taxon>Schizoporaceae</taxon>
        <taxon>Schizopora</taxon>
    </lineage>
</organism>
<name>A0A0H2SL93_9AGAM</name>
<evidence type="ECO:0000313" key="2">
    <source>
        <dbReference type="Proteomes" id="UP000053477"/>
    </source>
</evidence>